<dbReference type="Proteomes" id="UP001050691">
    <property type="component" value="Unassembled WGS sequence"/>
</dbReference>
<name>A0AAV5AGQ7_9AGAM</name>
<dbReference type="InterPro" id="IPR000898">
    <property type="entry name" value="Indolamine_dOase"/>
</dbReference>
<evidence type="ECO:0000313" key="6">
    <source>
        <dbReference type="Proteomes" id="UP001050691"/>
    </source>
</evidence>
<dbReference type="GO" id="GO:0019441">
    <property type="term" value="P:L-tryptophan catabolic process to kynurenine"/>
    <property type="evidence" value="ECO:0007669"/>
    <property type="project" value="InterPro"/>
</dbReference>
<dbReference type="PANTHER" id="PTHR28657">
    <property type="entry name" value="INDOLEAMINE 2,3-DIOXYGENASE"/>
    <property type="match status" value="1"/>
</dbReference>
<evidence type="ECO:0008006" key="7">
    <source>
        <dbReference type="Google" id="ProtNLM"/>
    </source>
</evidence>
<proteinExistence type="inferred from homology"/>
<comment type="similarity">
    <text evidence="1">Belongs to the indoleamine 2,3-dioxygenase family.</text>
</comment>
<feature type="binding site" description="proximal binding residue" evidence="4">
    <location>
        <position position="439"/>
    </location>
    <ligand>
        <name>heme b</name>
        <dbReference type="ChEBI" id="CHEBI:60344"/>
    </ligand>
    <ligandPart>
        <name>Fe</name>
        <dbReference type="ChEBI" id="CHEBI:18248"/>
    </ligandPart>
</feature>
<dbReference type="Gene3D" id="1.20.58.480">
    <property type="match status" value="1"/>
</dbReference>
<dbReference type="AlphaFoldDB" id="A0AAV5AGQ7"/>
<dbReference type="InterPro" id="IPR037217">
    <property type="entry name" value="Trp/Indoleamine_2_3_dOase-like"/>
</dbReference>
<dbReference type="GO" id="GO:0020037">
    <property type="term" value="F:heme binding"/>
    <property type="evidence" value="ECO:0007669"/>
    <property type="project" value="InterPro"/>
</dbReference>
<comment type="caution">
    <text evidence="5">The sequence shown here is derived from an EMBL/GenBank/DDBJ whole genome shotgun (WGS) entry which is preliminary data.</text>
</comment>
<evidence type="ECO:0000256" key="2">
    <source>
        <dbReference type="ARBA" id="ARBA00022723"/>
    </source>
</evidence>
<gene>
    <name evidence="5" type="ORF">Clacol_006590</name>
</gene>
<protein>
    <recommendedName>
        <fullName evidence="7">Indoleamine 2,3-dioxygenase</fullName>
    </recommendedName>
</protein>
<keyword evidence="3 4" id="KW-0408">Iron</keyword>
<evidence type="ECO:0000256" key="4">
    <source>
        <dbReference type="PIRSR" id="PIRSR600898-1"/>
    </source>
</evidence>
<evidence type="ECO:0000313" key="5">
    <source>
        <dbReference type="EMBL" id="GJJ12349.1"/>
    </source>
</evidence>
<keyword evidence="2 4" id="KW-0479">Metal-binding</keyword>
<accession>A0AAV5AGQ7</accession>
<dbReference type="GO" id="GO:0046872">
    <property type="term" value="F:metal ion binding"/>
    <property type="evidence" value="ECO:0007669"/>
    <property type="project" value="UniProtKB-KW"/>
</dbReference>
<reference evidence="5" key="1">
    <citation type="submission" date="2021-10" db="EMBL/GenBank/DDBJ databases">
        <title>De novo Genome Assembly of Clathrus columnatus (Basidiomycota, Fungi) Using Illumina and Nanopore Sequence Data.</title>
        <authorList>
            <person name="Ogiso-Tanaka E."/>
            <person name="Itagaki H."/>
            <person name="Hosoya T."/>
            <person name="Hosaka K."/>
        </authorList>
    </citation>
    <scope>NUCLEOTIDE SEQUENCE</scope>
    <source>
        <strain evidence="5">MO-923</strain>
    </source>
</reference>
<organism evidence="5 6">
    <name type="scientific">Clathrus columnatus</name>
    <dbReference type="NCBI Taxonomy" id="1419009"/>
    <lineage>
        <taxon>Eukaryota</taxon>
        <taxon>Fungi</taxon>
        <taxon>Dikarya</taxon>
        <taxon>Basidiomycota</taxon>
        <taxon>Agaricomycotina</taxon>
        <taxon>Agaricomycetes</taxon>
        <taxon>Phallomycetidae</taxon>
        <taxon>Phallales</taxon>
        <taxon>Clathraceae</taxon>
        <taxon>Clathrus</taxon>
    </lineage>
</organism>
<keyword evidence="6" id="KW-1185">Reference proteome</keyword>
<sequence>MINLARDDIISSPIMSFSDILHRYLLSPLLSVSSQTTTTLSSNNKSRKPISSSVFSYLNDFDIDPTTGFMPNKPLPNRLPKLFKPWEEALASAPFLLSLGDDNDDEALAKRESSRLWRLKLVNGPILPIDSLLDDVPCLQRAHHVLAFLVHFYMHSIPLNGSSEPLVVPASLAVPLVAVSDRLGIAPILTFADTVLWNWTLKDSSKPLSADNIEPQTLFTQSDDERNFYNCCASIELRGVEALRIILDYDNMSSSFTGDSDFTLYSDPDEETHTIQRISEALARLARVVDELTEILQSVRSTCDPHAFYFRIRPWFRGSDANGPDSPGWVFEGVDPSRQLELSGPSAGQSSTMHALDVFLDVDHQLAKPRLPAPSEQNRRADHTFMTRMRKYMPGKHQEFLLYLASHHRPVRDLASRTHPLRQPYDSVVLALKRFRDQHMRIACLYVVSMSRSAAATIRGGCPVGAMMMEQMQQQQQQRESDHVAIFQRQPVRGTGGNELSCLLKASRDATVRTLLSGNIN</sequence>
<dbReference type="GO" id="GO:0033754">
    <property type="term" value="F:indoleamine 2,3-dioxygenase activity"/>
    <property type="evidence" value="ECO:0007669"/>
    <property type="project" value="TreeGrafter"/>
</dbReference>
<dbReference type="SUPFAM" id="SSF140959">
    <property type="entry name" value="Indolic compounds 2,3-dioxygenase-like"/>
    <property type="match status" value="1"/>
</dbReference>
<dbReference type="Pfam" id="PF01231">
    <property type="entry name" value="IDO"/>
    <property type="match status" value="1"/>
</dbReference>
<evidence type="ECO:0000256" key="3">
    <source>
        <dbReference type="ARBA" id="ARBA00023004"/>
    </source>
</evidence>
<dbReference type="GO" id="GO:0034354">
    <property type="term" value="P:'de novo' NAD+ biosynthetic process from L-tryptophan"/>
    <property type="evidence" value="ECO:0007669"/>
    <property type="project" value="TreeGrafter"/>
</dbReference>
<dbReference type="GO" id="GO:0005737">
    <property type="term" value="C:cytoplasm"/>
    <property type="evidence" value="ECO:0007669"/>
    <property type="project" value="TreeGrafter"/>
</dbReference>
<evidence type="ECO:0000256" key="1">
    <source>
        <dbReference type="ARBA" id="ARBA00007119"/>
    </source>
</evidence>
<dbReference type="EMBL" id="BPWL01000007">
    <property type="protein sequence ID" value="GJJ12349.1"/>
    <property type="molecule type" value="Genomic_DNA"/>
</dbReference>
<keyword evidence="4" id="KW-0349">Heme</keyword>
<dbReference type="PANTHER" id="PTHR28657:SF5">
    <property type="entry name" value="INDOLEAMINE 2,3-DIOXYGENASE"/>
    <property type="match status" value="1"/>
</dbReference>